<dbReference type="Gene3D" id="3.40.190.10">
    <property type="entry name" value="Periplasmic binding protein-like II"/>
    <property type="match status" value="1"/>
</dbReference>
<evidence type="ECO:0000256" key="1">
    <source>
        <dbReference type="SAM" id="SignalP"/>
    </source>
</evidence>
<gene>
    <name evidence="2" type="ORF">C8N43_1752</name>
</gene>
<sequence length="342" mass="37327">MADTLKRHLWAAALGTALASGSPLLAQQSSANIAWSDYPGWRMIINSLNDAVFGAGPYTQDKAEELYLRGVADMLAISNIGLIELIAENPRMPDTVILFPTSISVGADKIVLAEGVDPANLIGRRVGLVRNSVSHYMYEHATKYSRSALQGPANLTFLKEDEIVDAFRSGRVDVAIGREPVISGAVRMKGAQVVYDSSGLNNAVVDLVVMRRDVYEQSVEIARRFVQSWFEKFAETADGRVSVSDAFELPGIGERYFIEGQGISRRGFATIDRARAMMESGRLRFSLLRAKDFVDLHTSRQPGIASLGAYGIQFADGSILGNPLNVRVQVRTDHFDDAPSDG</sequence>
<dbReference type="OrthoDB" id="5292144at2"/>
<keyword evidence="3" id="KW-1185">Reference proteome</keyword>
<feature type="signal peptide" evidence="1">
    <location>
        <begin position="1"/>
        <end position="26"/>
    </location>
</feature>
<dbReference type="RefSeq" id="WP_107845215.1">
    <property type="nucleotide sequence ID" value="NZ_QBKS01000001.1"/>
</dbReference>
<dbReference type="Proteomes" id="UP000243978">
    <property type="component" value="Unassembled WGS sequence"/>
</dbReference>
<evidence type="ECO:0000313" key="2">
    <source>
        <dbReference type="EMBL" id="PTX57086.1"/>
    </source>
</evidence>
<dbReference type="SUPFAM" id="SSF53850">
    <property type="entry name" value="Periplasmic binding protein-like II"/>
    <property type="match status" value="1"/>
</dbReference>
<proteinExistence type="predicted"/>
<dbReference type="EMBL" id="QBKS01000001">
    <property type="protein sequence ID" value="PTX57086.1"/>
    <property type="molecule type" value="Genomic_DNA"/>
</dbReference>
<feature type="chain" id="PRO_5015718090" description="ABC-type nitrate/sulfonate/bicarbonate transport system substrate-binding protein" evidence="1">
    <location>
        <begin position="27"/>
        <end position="342"/>
    </location>
</feature>
<protein>
    <recommendedName>
        <fullName evidence="4">ABC-type nitrate/sulfonate/bicarbonate transport system substrate-binding protein</fullName>
    </recommendedName>
</protein>
<keyword evidence="1" id="KW-0732">Signal</keyword>
<comment type="caution">
    <text evidence="2">The sequence shown here is derived from an EMBL/GenBank/DDBJ whole genome shotgun (WGS) entry which is preliminary data.</text>
</comment>
<name>A0A2T6BLZ9_9RHOB</name>
<reference evidence="2 3" key="1">
    <citation type="submission" date="2018-04" db="EMBL/GenBank/DDBJ databases">
        <title>Genomic Encyclopedia of Archaeal and Bacterial Type Strains, Phase II (KMG-II): from individual species to whole genera.</title>
        <authorList>
            <person name="Goeker M."/>
        </authorList>
    </citation>
    <scope>NUCLEOTIDE SEQUENCE [LARGE SCALE GENOMIC DNA]</scope>
    <source>
        <strain evidence="2 3">DSM 100977</strain>
    </source>
</reference>
<evidence type="ECO:0008006" key="4">
    <source>
        <dbReference type="Google" id="ProtNLM"/>
    </source>
</evidence>
<accession>A0A2T6BLZ9</accession>
<dbReference type="AlphaFoldDB" id="A0A2T6BLZ9"/>
<organism evidence="2 3">
    <name type="scientific">Litoreibacter ponti</name>
    <dbReference type="NCBI Taxonomy" id="1510457"/>
    <lineage>
        <taxon>Bacteria</taxon>
        <taxon>Pseudomonadati</taxon>
        <taxon>Pseudomonadota</taxon>
        <taxon>Alphaproteobacteria</taxon>
        <taxon>Rhodobacterales</taxon>
        <taxon>Roseobacteraceae</taxon>
        <taxon>Litoreibacter</taxon>
    </lineage>
</organism>
<evidence type="ECO:0000313" key="3">
    <source>
        <dbReference type="Proteomes" id="UP000243978"/>
    </source>
</evidence>